<keyword evidence="2" id="KW-1185">Reference proteome</keyword>
<sequence length="200" mass="22988">MTEQKKAAILIYPDFSNYEISIVSAIFKIFDKEIVVFSAEKNAVNSEEGFHFIPDKTLTEFDINDYDCLILPGMWCFPDVLCDDRYLNFLKQFKGNKDILIGSISSSPILLAKAGVLEGKRYCAGLYEEDIDTYDFINRDYVVKTPLVTDGNIITAVGKAYREFAIEVGHKLNYDCDDEWFTGIKKPIRAEDYTFFRNEE</sequence>
<evidence type="ECO:0000313" key="2">
    <source>
        <dbReference type="Proteomes" id="UP001058074"/>
    </source>
</evidence>
<protein>
    <submittedName>
        <fullName evidence="1">4-methyl-5(B-hydroxyethyl)-thiazole monophosphate biosynthesis protein</fullName>
    </submittedName>
</protein>
<accession>A0ACB5RAE1</accession>
<name>A0ACB5RAE1_9CLOT</name>
<evidence type="ECO:0000313" key="1">
    <source>
        <dbReference type="EMBL" id="GKX65941.1"/>
    </source>
</evidence>
<dbReference type="EMBL" id="BROD01000001">
    <property type="protein sequence ID" value="GKX65941.1"/>
    <property type="molecule type" value="Genomic_DNA"/>
</dbReference>
<gene>
    <name evidence="1" type="ORF">rsdtw13_11990</name>
</gene>
<proteinExistence type="predicted"/>
<organism evidence="1 2">
    <name type="scientific">Inconstantimicrobium mannanitabidum</name>
    <dbReference type="NCBI Taxonomy" id="1604901"/>
    <lineage>
        <taxon>Bacteria</taxon>
        <taxon>Bacillati</taxon>
        <taxon>Bacillota</taxon>
        <taxon>Clostridia</taxon>
        <taxon>Eubacteriales</taxon>
        <taxon>Clostridiaceae</taxon>
        <taxon>Inconstantimicrobium</taxon>
    </lineage>
</organism>
<comment type="caution">
    <text evidence="1">The sequence shown here is derived from an EMBL/GenBank/DDBJ whole genome shotgun (WGS) entry which is preliminary data.</text>
</comment>
<reference evidence="1" key="1">
    <citation type="journal article" date="2025" name="Int. J. Syst. Evol. Microbiol.">
        <title>Inconstantimicrobium mannanitabidum sp. nov., a novel member of the family Clostridiaceae isolated from anoxic soil under the treatment of reductive soil disinfestation.</title>
        <authorList>
            <person name="Ueki A."/>
            <person name="Tonouchi A."/>
            <person name="Honma S."/>
            <person name="Kaku N."/>
            <person name="Ueki K."/>
        </authorList>
    </citation>
    <scope>NUCLEOTIDE SEQUENCE</scope>
    <source>
        <strain evidence="1">TW13</strain>
    </source>
</reference>
<dbReference type="Proteomes" id="UP001058074">
    <property type="component" value="Unassembled WGS sequence"/>
</dbReference>